<gene>
    <name evidence="1" type="ORF">EXN66_Car020537</name>
</gene>
<keyword evidence="2" id="KW-1185">Reference proteome</keyword>
<organism evidence="1 2">
    <name type="scientific">Channa argus</name>
    <name type="common">Northern snakehead</name>
    <name type="synonym">Ophicephalus argus</name>
    <dbReference type="NCBI Taxonomy" id="215402"/>
    <lineage>
        <taxon>Eukaryota</taxon>
        <taxon>Metazoa</taxon>
        <taxon>Chordata</taxon>
        <taxon>Craniata</taxon>
        <taxon>Vertebrata</taxon>
        <taxon>Euteleostomi</taxon>
        <taxon>Actinopterygii</taxon>
        <taxon>Neopterygii</taxon>
        <taxon>Teleostei</taxon>
        <taxon>Neoteleostei</taxon>
        <taxon>Acanthomorphata</taxon>
        <taxon>Anabantaria</taxon>
        <taxon>Anabantiformes</taxon>
        <taxon>Channoidei</taxon>
        <taxon>Channidae</taxon>
        <taxon>Channa</taxon>
    </lineage>
</organism>
<name>A0A6G1QQV4_CHAAH</name>
<dbReference type="EMBL" id="CM015732">
    <property type="protein sequence ID" value="KAF3704847.1"/>
    <property type="molecule type" value="Genomic_DNA"/>
</dbReference>
<proteinExistence type="predicted"/>
<protein>
    <submittedName>
        <fullName evidence="1">Uncharacterized protein</fullName>
    </submittedName>
</protein>
<evidence type="ECO:0000313" key="2">
    <source>
        <dbReference type="Proteomes" id="UP000503349"/>
    </source>
</evidence>
<reference evidence="1 2" key="1">
    <citation type="submission" date="2019-02" db="EMBL/GenBank/DDBJ databases">
        <title>Opniocepnalus argus genome.</title>
        <authorList>
            <person name="Zhou C."/>
            <person name="Xiao S."/>
        </authorList>
    </citation>
    <scope>NUCLEOTIDE SEQUENCE [LARGE SCALE GENOMIC DNA]</scope>
    <source>
        <strain evidence="1">OARG1902GOOAL</strain>
        <tissue evidence="1">Muscle</tissue>
    </source>
</reference>
<accession>A0A6G1QQV4</accession>
<sequence length="57" mass="6331">MPDSMKYVMKVQNLCFGFPHTLNTPTGRMGSGLKDAGAEQLEHVSASKFNSEISQWK</sequence>
<dbReference type="Proteomes" id="UP000503349">
    <property type="component" value="Chromosome 21"/>
</dbReference>
<reference evidence="2" key="2">
    <citation type="submission" date="2019-02" db="EMBL/GenBank/DDBJ databases">
        <title>Opniocepnalus argus Var Kimnra genome.</title>
        <authorList>
            <person name="Zhou C."/>
            <person name="Xiao S."/>
        </authorList>
    </citation>
    <scope>NUCLEOTIDE SEQUENCE [LARGE SCALE GENOMIC DNA]</scope>
</reference>
<dbReference type="AlphaFoldDB" id="A0A6G1QQV4"/>
<evidence type="ECO:0000313" key="1">
    <source>
        <dbReference type="EMBL" id="KAF3704847.1"/>
    </source>
</evidence>